<dbReference type="Proteomes" id="UP000041254">
    <property type="component" value="Unassembled WGS sequence"/>
</dbReference>
<protein>
    <submittedName>
        <fullName evidence="1">Uncharacterized protein</fullName>
    </submittedName>
</protein>
<organism evidence="1 2">
    <name type="scientific">Vitrella brassicaformis (strain CCMP3155)</name>
    <dbReference type="NCBI Taxonomy" id="1169540"/>
    <lineage>
        <taxon>Eukaryota</taxon>
        <taxon>Sar</taxon>
        <taxon>Alveolata</taxon>
        <taxon>Colpodellida</taxon>
        <taxon>Vitrellaceae</taxon>
        <taxon>Vitrella</taxon>
    </lineage>
</organism>
<proteinExistence type="predicted"/>
<dbReference type="VEuPathDB" id="CryptoDB:Vbra_9181"/>
<keyword evidence="2" id="KW-1185">Reference proteome</keyword>
<evidence type="ECO:0000313" key="1">
    <source>
        <dbReference type="EMBL" id="CEM12967.1"/>
    </source>
</evidence>
<dbReference type="InParanoid" id="A0A0G4FIN1"/>
<name>A0A0G4FIN1_VITBC</name>
<dbReference type="EMBL" id="CDMY01000440">
    <property type="protein sequence ID" value="CEM12967.1"/>
    <property type="molecule type" value="Genomic_DNA"/>
</dbReference>
<accession>A0A0G4FIN1</accession>
<reference evidence="1 2" key="1">
    <citation type="submission" date="2014-11" db="EMBL/GenBank/DDBJ databases">
        <authorList>
            <person name="Zhu J."/>
            <person name="Qi W."/>
            <person name="Song R."/>
        </authorList>
    </citation>
    <scope>NUCLEOTIDE SEQUENCE [LARGE SCALE GENOMIC DNA]</scope>
</reference>
<dbReference type="AlphaFoldDB" id="A0A0G4FIN1"/>
<gene>
    <name evidence="1" type="ORF">Vbra_9181</name>
</gene>
<sequence length="67" mass="7615">MGNIGGVSGHGEHWAGQSSVFELTPLELLQVRQEVQTNNRAVAELMRDELEPAYQAKWNEYQLALFR</sequence>
<evidence type="ECO:0000313" key="2">
    <source>
        <dbReference type="Proteomes" id="UP000041254"/>
    </source>
</evidence>